<dbReference type="InterPro" id="IPR036890">
    <property type="entry name" value="HATPase_C_sf"/>
</dbReference>
<feature type="modified residue" description="Phosphohistidine" evidence="14">
    <location>
        <position position="756"/>
    </location>
</feature>
<feature type="domain" description="Histidine kinase" evidence="17">
    <location>
        <begin position="353"/>
        <end position="570"/>
    </location>
</feature>
<dbReference type="Pfam" id="PF02743">
    <property type="entry name" value="dCache_1"/>
    <property type="match status" value="1"/>
</dbReference>
<keyword evidence="9" id="KW-0418">Kinase</keyword>
<accession>A0ABZ0XTY0</accession>
<evidence type="ECO:0000256" key="13">
    <source>
        <dbReference type="ARBA" id="ARBA00023136"/>
    </source>
</evidence>
<keyword evidence="7" id="KW-0808">Transferase</keyword>
<dbReference type="InterPro" id="IPR003661">
    <property type="entry name" value="HisK_dim/P_dom"/>
</dbReference>
<dbReference type="InterPro" id="IPR036097">
    <property type="entry name" value="HisK_dim/P_sf"/>
</dbReference>
<dbReference type="PROSITE" id="PS50110">
    <property type="entry name" value="RESPONSE_REGULATORY"/>
    <property type="match status" value="1"/>
</dbReference>
<evidence type="ECO:0000256" key="10">
    <source>
        <dbReference type="ARBA" id="ARBA00022840"/>
    </source>
</evidence>
<feature type="domain" description="Response regulatory" evidence="18">
    <location>
        <begin position="592"/>
        <end position="706"/>
    </location>
</feature>
<evidence type="ECO:0000256" key="8">
    <source>
        <dbReference type="ARBA" id="ARBA00022692"/>
    </source>
</evidence>
<dbReference type="CDD" id="cd16922">
    <property type="entry name" value="HATPase_EvgS-ArcB-TorS-like"/>
    <property type="match status" value="1"/>
</dbReference>
<dbReference type="CDD" id="cd12914">
    <property type="entry name" value="PDC1_DGC_like"/>
    <property type="match status" value="1"/>
</dbReference>
<evidence type="ECO:0000256" key="14">
    <source>
        <dbReference type="PROSITE-ProRule" id="PRU00110"/>
    </source>
</evidence>
<keyword evidence="21" id="KW-1185">Reference proteome</keyword>
<evidence type="ECO:0000256" key="15">
    <source>
        <dbReference type="PROSITE-ProRule" id="PRU00169"/>
    </source>
</evidence>
<dbReference type="Pfam" id="PF01627">
    <property type="entry name" value="Hpt"/>
    <property type="match status" value="1"/>
</dbReference>
<dbReference type="Pfam" id="PF00512">
    <property type="entry name" value="HisKA"/>
    <property type="match status" value="1"/>
</dbReference>
<dbReference type="Gene3D" id="1.10.287.130">
    <property type="match status" value="1"/>
</dbReference>
<evidence type="ECO:0000256" key="7">
    <source>
        <dbReference type="ARBA" id="ARBA00022679"/>
    </source>
</evidence>
<evidence type="ECO:0000256" key="1">
    <source>
        <dbReference type="ARBA" id="ARBA00000085"/>
    </source>
</evidence>
<reference evidence="20 21" key="1">
    <citation type="submission" date="2023-11" db="EMBL/GenBank/DDBJ databases">
        <title>MicrobeMod: A computational toolkit for identifying prokaryotic methylation and restriction-modification with nanopore sequencing.</title>
        <authorList>
            <person name="Crits-Christoph A."/>
            <person name="Kang S.C."/>
            <person name="Lee H."/>
            <person name="Ostrov N."/>
        </authorList>
    </citation>
    <scope>NUCLEOTIDE SEQUENCE [LARGE SCALE GENOMIC DNA]</scope>
    <source>
        <strain evidence="20 21">ATCC 25935</strain>
    </source>
</reference>
<dbReference type="PANTHER" id="PTHR43047">
    <property type="entry name" value="TWO-COMPONENT HISTIDINE PROTEIN KINASE"/>
    <property type="match status" value="1"/>
</dbReference>
<dbReference type="SMART" id="SM00388">
    <property type="entry name" value="HisKA"/>
    <property type="match status" value="1"/>
</dbReference>
<dbReference type="InterPro" id="IPR033479">
    <property type="entry name" value="dCache_1"/>
</dbReference>
<keyword evidence="10 20" id="KW-0067">ATP-binding</keyword>
<dbReference type="Pfam" id="PF00072">
    <property type="entry name" value="Response_reg"/>
    <property type="match status" value="1"/>
</dbReference>
<evidence type="ECO:0000256" key="11">
    <source>
        <dbReference type="ARBA" id="ARBA00022989"/>
    </source>
</evidence>
<dbReference type="SMART" id="SM00448">
    <property type="entry name" value="REC"/>
    <property type="match status" value="1"/>
</dbReference>
<dbReference type="EC" id="2.7.13.3" evidence="3"/>
<dbReference type="Pfam" id="PF02518">
    <property type="entry name" value="HATPase_c"/>
    <property type="match status" value="1"/>
</dbReference>
<evidence type="ECO:0000256" key="16">
    <source>
        <dbReference type="SAM" id="Phobius"/>
    </source>
</evidence>
<dbReference type="SUPFAM" id="SSF47226">
    <property type="entry name" value="Histidine-containing phosphotransfer domain, HPT domain"/>
    <property type="match status" value="1"/>
</dbReference>
<dbReference type="CDD" id="cd12915">
    <property type="entry name" value="PDC2_DGC_like"/>
    <property type="match status" value="1"/>
</dbReference>
<name>A0ABZ0XTY0_9BURK</name>
<keyword evidence="11 16" id="KW-1133">Transmembrane helix</keyword>
<dbReference type="PROSITE" id="PS50894">
    <property type="entry name" value="HPT"/>
    <property type="match status" value="1"/>
</dbReference>
<evidence type="ECO:0000259" key="19">
    <source>
        <dbReference type="PROSITE" id="PS50894"/>
    </source>
</evidence>
<dbReference type="SUPFAM" id="SSF52172">
    <property type="entry name" value="CheY-like"/>
    <property type="match status" value="1"/>
</dbReference>
<dbReference type="InterPro" id="IPR036641">
    <property type="entry name" value="HPT_dom_sf"/>
</dbReference>
<evidence type="ECO:0000256" key="2">
    <source>
        <dbReference type="ARBA" id="ARBA00004429"/>
    </source>
</evidence>
<evidence type="ECO:0000256" key="5">
    <source>
        <dbReference type="ARBA" id="ARBA00022519"/>
    </source>
</evidence>
<keyword evidence="12" id="KW-0902">Two-component regulatory system</keyword>
<dbReference type="Gene3D" id="3.40.50.2300">
    <property type="match status" value="1"/>
</dbReference>
<dbReference type="RefSeq" id="WP_019920125.1">
    <property type="nucleotide sequence ID" value="NZ_CP140152.1"/>
</dbReference>
<dbReference type="InterPro" id="IPR003594">
    <property type="entry name" value="HATPase_dom"/>
</dbReference>
<evidence type="ECO:0000313" key="20">
    <source>
        <dbReference type="EMBL" id="WQH02696.1"/>
    </source>
</evidence>
<sequence>MPDSRRSRTLIVATGAALLLTIGVTLGVALYGARDSEIEEWREQLDGTALLLAEQTAHEMGAADLVLDGMLERIRLLGVRDGDELRRRLGGREEFERLQERNRVLPQIDVASIVAADGQVINFTRSFPTPPINLAERDYFQAHRARAGLGLFISAPVRNKGNGAWTFYLSRRIAAPDGSFIGVVLVGISSRQISNFYGKIKLDVQATVTLFQRNRTVLARWPADDAVLGTTARDMRSYEEIERQLRTAGTAVDHAPYPAPGASQTRTLAAQRVIPHYPLMIKVAIPEQVFLEQWLFFARQLGLVGAVCGLAVLAACVTVWRAMHKRDLALREQRALKAAADQANEAKSVFLAMMSHEIRTPLTAIIGFAEQLAQQGPTQAGELGGIIARNGQHLLQLINDVLDMSKVESGKLVLEQLPFSPAQVLDTVSALMAGAARQRAIAYTAELRATVPRQVLGDPTRWRQILLNLVSNAIKFTEEGTVNVALWYDHEHEVLSCSVRDTGIGMNAQQVAALFTPFNQADSTVARRFGGTGLGLYLVHQLASAMGGGVTVESSPGAGTTMTVSVHAPAAALALPEVAPCADCAPPQLAGRVLVAEDGADNRMLVRALLESMGVEVLVADNGEQAVERALATLPDLVLMDIHMPVQDGVTATGRLRQAGFQRPVVALTADVMTKDRARYLAAGFDDCLAKPIDRAAFQRVVAQHLPKPALAAHFSDLPGFAALTATFRDGIAQRVAGIAAALAGDDLAAVIYEAHSIKGSAATFGCPATGQCAEVLEAACRSGDRAGAAAALAALEQASAREAAGV</sequence>
<dbReference type="EMBL" id="CP140152">
    <property type="protein sequence ID" value="WQH02696.1"/>
    <property type="molecule type" value="Genomic_DNA"/>
</dbReference>
<dbReference type="InterPro" id="IPR004358">
    <property type="entry name" value="Sig_transdc_His_kin-like_C"/>
</dbReference>
<dbReference type="SMART" id="SM00387">
    <property type="entry name" value="HATPase_c"/>
    <property type="match status" value="1"/>
</dbReference>
<keyword evidence="13 16" id="KW-0472">Membrane</keyword>
<dbReference type="SUPFAM" id="SSF55874">
    <property type="entry name" value="ATPase domain of HSP90 chaperone/DNA topoisomerase II/histidine kinase"/>
    <property type="match status" value="1"/>
</dbReference>
<evidence type="ECO:0000256" key="6">
    <source>
        <dbReference type="ARBA" id="ARBA00022553"/>
    </source>
</evidence>
<evidence type="ECO:0000256" key="12">
    <source>
        <dbReference type="ARBA" id="ARBA00023012"/>
    </source>
</evidence>
<keyword evidence="8 16" id="KW-0812">Transmembrane</keyword>
<comment type="subcellular location">
    <subcellularLocation>
        <location evidence="2">Cell inner membrane</location>
        <topology evidence="2">Multi-pass membrane protein</topology>
    </subcellularLocation>
</comment>
<gene>
    <name evidence="20" type="ORF">SR858_16620</name>
</gene>
<dbReference type="Gene3D" id="1.20.120.160">
    <property type="entry name" value="HPT domain"/>
    <property type="match status" value="1"/>
</dbReference>
<protein>
    <recommendedName>
        <fullName evidence="3">histidine kinase</fullName>
        <ecNumber evidence="3">2.7.13.3</ecNumber>
    </recommendedName>
</protein>
<dbReference type="CDD" id="cd00082">
    <property type="entry name" value="HisKA"/>
    <property type="match status" value="1"/>
</dbReference>
<evidence type="ECO:0000256" key="3">
    <source>
        <dbReference type="ARBA" id="ARBA00012438"/>
    </source>
</evidence>
<dbReference type="InterPro" id="IPR005467">
    <property type="entry name" value="His_kinase_dom"/>
</dbReference>
<evidence type="ECO:0000256" key="4">
    <source>
        <dbReference type="ARBA" id="ARBA00022475"/>
    </source>
</evidence>
<comment type="catalytic activity">
    <reaction evidence="1">
        <text>ATP + protein L-histidine = ADP + protein N-phospho-L-histidine.</text>
        <dbReference type="EC" id="2.7.13.3"/>
    </reaction>
</comment>
<evidence type="ECO:0000259" key="18">
    <source>
        <dbReference type="PROSITE" id="PS50110"/>
    </source>
</evidence>
<dbReference type="InterPro" id="IPR008207">
    <property type="entry name" value="Sig_transdc_His_kin_Hpt_dom"/>
</dbReference>
<feature type="domain" description="HPt" evidence="19">
    <location>
        <begin position="717"/>
        <end position="807"/>
    </location>
</feature>
<dbReference type="Gene3D" id="3.30.565.10">
    <property type="entry name" value="Histidine kinase-like ATPase, C-terminal domain"/>
    <property type="match status" value="1"/>
</dbReference>
<dbReference type="Gene3D" id="3.30.450.20">
    <property type="entry name" value="PAS domain"/>
    <property type="match status" value="2"/>
</dbReference>
<dbReference type="CDD" id="cd17546">
    <property type="entry name" value="REC_hyHK_CKI1_RcsC-like"/>
    <property type="match status" value="1"/>
</dbReference>
<dbReference type="GeneID" id="43166505"/>
<feature type="modified residue" description="4-aspartylphosphate" evidence="15">
    <location>
        <position position="641"/>
    </location>
</feature>
<dbReference type="InterPro" id="IPR011006">
    <property type="entry name" value="CheY-like_superfamily"/>
</dbReference>
<keyword evidence="4" id="KW-1003">Cell membrane</keyword>
<dbReference type="InterPro" id="IPR001789">
    <property type="entry name" value="Sig_transdc_resp-reg_receiver"/>
</dbReference>
<feature type="transmembrane region" description="Helical" evidence="16">
    <location>
        <begin position="301"/>
        <end position="323"/>
    </location>
</feature>
<evidence type="ECO:0000259" key="17">
    <source>
        <dbReference type="PROSITE" id="PS50109"/>
    </source>
</evidence>
<dbReference type="PRINTS" id="PR00344">
    <property type="entry name" value="BCTRLSENSOR"/>
</dbReference>
<keyword evidence="6 15" id="KW-0597">Phosphoprotein</keyword>
<keyword evidence="5" id="KW-0997">Cell inner membrane</keyword>
<dbReference type="Proteomes" id="UP001326110">
    <property type="component" value="Chromosome"/>
</dbReference>
<evidence type="ECO:0000313" key="21">
    <source>
        <dbReference type="Proteomes" id="UP001326110"/>
    </source>
</evidence>
<proteinExistence type="predicted"/>
<keyword evidence="10 20" id="KW-0547">Nucleotide-binding</keyword>
<evidence type="ECO:0000256" key="9">
    <source>
        <dbReference type="ARBA" id="ARBA00022777"/>
    </source>
</evidence>
<organism evidence="20 21">
    <name type="scientific">Duganella zoogloeoides</name>
    <dbReference type="NCBI Taxonomy" id="75659"/>
    <lineage>
        <taxon>Bacteria</taxon>
        <taxon>Pseudomonadati</taxon>
        <taxon>Pseudomonadota</taxon>
        <taxon>Betaproteobacteria</taxon>
        <taxon>Burkholderiales</taxon>
        <taxon>Oxalobacteraceae</taxon>
        <taxon>Telluria group</taxon>
        <taxon>Duganella</taxon>
    </lineage>
</organism>
<dbReference type="SUPFAM" id="SSF47384">
    <property type="entry name" value="Homodimeric domain of signal transducing histidine kinase"/>
    <property type="match status" value="1"/>
</dbReference>
<dbReference type="GO" id="GO:0005524">
    <property type="term" value="F:ATP binding"/>
    <property type="evidence" value="ECO:0007669"/>
    <property type="project" value="UniProtKB-KW"/>
</dbReference>
<dbReference type="PROSITE" id="PS50109">
    <property type="entry name" value="HIS_KIN"/>
    <property type="match status" value="1"/>
</dbReference>